<dbReference type="GeneID" id="301812956"/>
<feature type="domain" description="N-acetyltransferase" evidence="2">
    <location>
        <begin position="38"/>
        <end position="202"/>
    </location>
</feature>
<keyword evidence="3" id="KW-0808">Transferase</keyword>
<dbReference type="EMBL" id="JAKMUV010000004">
    <property type="protein sequence ID" value="MCZ9304955.1"/>
    <property type="molecule type" value="Genomic_DNA"/>
</dbReference>
<sequence length="202" mass="21523">MTSTPSSASGSGSPSVGSGSPSAAGSSAEFPAVHFTGRALLAMPAQQLHPLYKLRVDVFVHEQQTPFAEIDDIDPHPNTHHVLAYIHPGSGPEYPFGQPDPGSPLRLVGTARVYGKPDDQHIGRMCVAKDVRGRGIAAQIMEQALEVCKGRAAALDPTTQVARVSLNAQEQVQGFYAKFGFKPVGDPFDEEGIPHVTMELEL</sequence>
<dbReference type="GO" id="GO:0004343">
    <property type="term" value="F:glucosamine 6-phosphate N-acetyltransferase activity"/>
    <property type="evidence" value="ECO:0007669"/>
    <property type="project" value="TreeGrafter"/>
</dbReference>
<proteinExistence type="predicted"/>
<dbReference type="Pfam" id="PF13673">
    <property type="entry name" value="Acetyltransf_10"/>
    <property type="match status" value="1"/>
</dbReference>
<protein>
    <submittedName>
        <fullName evidence="3">GNAT family N-acetyltransferase</fullName>
        <ecNumber evidence="3">2.3.1.-</ecNumber>
    </submittedName>
</protein>
<dbReference type="InterPro" id="IPR000182">
    <property type="entry name" value="GNAT_dom"/>
</dbReference>
<feature type="region of interest" description="Disordered" evidence="1">
    <location>
        <begin position="1"/>
        <end position="27"/>
    </location>
</feature>
<comment type="caution">
    <text evidence="3">The sequence shown here is derived from an EMBL/GenBank/DDBJ whole genome shotgun (WGS) entry which is preliminary data.</text>
</comment>
<dbReference type="CDD" id="cd04301">
    <property type="entry name" value="NAT_SF"/>
    <property type="match status" value="1"/>
</dbReference>
<dbReference type="PROSITE" id="PS51186">
    <property type="entry name" value="GNAT"/>
    <property type="match status" value="1"/>
</dbReference>
<keyword evidence="3" id="KW-0012">Acyltransferase</keyword>
<dbReference type="PANTHER" id="PTHR13355">
    <property type="entry name" value="GLUCOSAMINE 6-PHOSPHATE N-ACETYLTRANSFERASE"/>
    <property type="match status" value="1"/>
</dbReference>
<dbReference type="SUPFAM" id="SSF55729">
    <property type="entry name" value="Acyl-CoA N-acyltransferases (Nat)"/>
    <property type="match status" value="1"/>
</dbReference>
<dbReference type="InterPro" id="IPR016181">
    <property type="entry name" value="Acyl_CoA_acyltransferase"/>
</dbReference>
<evidence type="ECO:0000256" key="1">
    <source>
        <dbReference type="SAM" id="MobiDB-lite"/>
    </source>
</evidence>
<reference evidence="3" key="1">
    <citation type="submission" date="2022-02" db="EMBL/GenBank/DDBJ databases">
        <title>Corynebacterium sp. from urogenital microbiome.</title>
        <authorList>
            <person name="Cappelli E.A."/>
            <person name="Ribeiro T.G."/>
            <person name="Peixe L."/>
        </authorList>
    </citation>
    <scope>NUCLEOTIDE SEQUENCE</scope>
    <source>
        <strain evidence="3">C9Ua_112</strain>
    </source>
</reference>
<dbReference type="RefSeq" id="WP_070550612.1">
    <property type="nucleotide sequence ID" value="NZ_JAKMUV010000004.1"/>
</dbReference>
<dbReference type="PANTHER" id="PTHR13355:SF11">
    <property type="entry name" value="GLUCOSAMINE 6-PHOSPHATE N-ACETYLTRANSFERASE"/>
    <property type="match status" value="1"/>
</dbReference>
<keyword evidence="4" id="KW-1185">Reference proteome</keyword>
<name>A0A9X3RQ61_9CORY</name>
<evidence type="ECO:0000313" key="4">
    <source>
        <dbReference type="Proteomes" id="UP001146505"/>
    </source>
</evidence>
<dbReference type="Gene3D" id="3.40.630.30">
    <property type="match status" value="1"/>
</dbReference>
<dbReference type="EC" id="2.3.1.-" evidence="3"/>
<dbReference type="Proteomes" id="UP001146505">
    <property type="component" value="Unassembled WGS sequence"/>
</dbReference>
<organism evidence="3 4">
    <name type="scientific">Corynebacterium macclintockiae</name>
    <dbReference type="NCBI Taxonomy" id="2913501"/>
    <lineage>
        <taxon>Bacteria</taxon>
        <taxon>Bacillati</taxon>
        <taxon>Actinomycetota</taxon>
        <taxon>Actinomycetes</taxon>
        <taxon>Mycobacteriales</taxon>
        <taxon>Corynebacteriaceae</taxon>
        <taxon>Corynebacterium</taxon>
    </lineage>
</organism>
<accession>A0A9X3RQ61</accession>
<gene>
    <name evidence="3" type="ORF">L8U58_05300</name>
</gene>
<evidence type="ECO:0000259" key="2">
    <source>
        <dbReference type="PROSITE" id="PS51186"/>
    </source>
</evidence>
<dbReference type="InterPro" id="IPR039143">
    <property type="entry name" value="GNPNAT1-like"/>
</dbReference>
<dbReference type="AlphaFoldDB" id="A0A9X3RQ61"/>
<evidence type="ECO:0000313" key="3">
    <source>
        <dbReference type="EMBL" id="MCZ9304955.1"/>
    </source>
</evidence>